<feature type="compositionally biased region" description="Low complexity" evidence="1">
    <location>
        <begin position="142"/>
        <end position="151"/>
    </location>
</feature>
<feature type="region of interest" description="Disordered" evidence="1">
    <location>
        <begin position="142"/>
        <end position="184"/>
    </location>
</feature>
<proteinExistence type="predicted"/>
<dbReference type="Gene3D" id="2.60.120.260">
    <property type="entry name" value="Galactose-binding domain-like"/>
    <property type="match status" value="1"/>
</dbReference>
<protein>
    <submittedName>
        <fullName evidence="2">Arabinogalactan endo-1,4-beta-galactosidase</fullName>
    </submittedName>
</protein>
<organism evidence="2">
    <name type="scientific">Siphoviridae sp. ctB9E3</name>
    <dbReference type="NCBI Taxonomy" id="2826187"/>
    <lineage>
        <taxon>Viruses</taxon>
        <taxon>Duplodnaviria</taxon>
        <taxon>Heunggongvirae</taxon>
        <taxon>Uroviricota</taxon>
        <taxon>Caudoviricetes</taxon>
    </lineage>
</organism>
<accession>A0A8S5QP59</accession>
<evidence type="ECO:0000313" key="2">
    <source>
        <dbReference type="EMBL" id="DAE20794.1"/>
    </source>
</evidence>
<dbReference type="EMBL" id="BK015701">
    <property type="protein sequence ID" value="DAE20794.1"/>
    <property type="molecule type" value="Genomic_DNA"/>
</dbReference>
<evidence type="ECO:0000256" key="1">
    <source>
        <dbReference type="SAM" id="MobiDB-lite"/>
    </source>
</evidence>
<reference evidence="2" key="1">
    <citation type="journal article" date="2021" name="Proc. Natl. Acad. Sci. U.S.A.">
        <title>A Catalog of Tens of Thousands of Viruses from Human Metagenomes Reveals Hidden Associations with Chronic Diseases.</title>
        <authorList>
            <person name="Tisza M.J."/>
            <person name="Buck C.B."/>
        </authorList>
    </citation>
    <scope>NUCLEOTIDE SEQUENCE</scope>
    <source>
        <strain evidence="2">CtB9E3</strain>
    </source>
</reference>
<feature type="compositionally biased region" description="Polar residues" evidence="1">
    <location>
        <begin position="170"/>
        <end position="184"/>
    </location>
</feature>
<feature type="compositionally biased region" description="Pro residues" evidence="1">
    <location>
        <begin position="155"/>
        <end position="164"/>
    </location>
</feature>
<name>A0A8S5QP59_9CAUD</name>
<sequence length="378" mass="40125">MAEQLRGGVCLHGLEVAGAYHAGKKIGLGKAGSLLLPALGRNLITNGDFETGDLTGWTCTGDITIQTREKSNYIVEPHGGNYWVWGMSALSCNRLSSMSSPAARLKSPYGRPKRGKNVSTPYPWCSQTAPAWTSSICMPSTANTSTSGSTSRPHGPCPKTPPAPHCASETPHSATGASTTSACGRSSKETTIMTDYPLRGGVCVNGLPVAGICHAGRRIGLTHDGALLVPSGKNLMRYDAYADANAVAGIRADGGLDITMKQSFRAWYAITWSTQLSDAGLAAGDTITASCAGLIAHHYMSIRHQRGGDLISETPYLKIDRPFVSTSIPDGTTQIVTQLFTDADFTEDRHFTIHPQLERGSARTCWEPPENLRGGGAF</sequence>